<dbReference type="SUPFAM" id="SSF74650">
    <property type="entry name" value="Galactose mutarotase-like"/>
    <property type="match status" value="1"/>
</dbReference>
<keyword evidence="4" id="KW-0804">Transcription</keyword>
<dbReference type="Pfam" id="PF21365">
    <property type="entry name" value="Glyco_hydro_31_3rd"/>
    <property type="match status" value="1"/>
</dbReference>
<dbReference type="Pfam" id="PF17137">
    <property type="entry name" value="DUF5110"/>
    <property type="match status" value="1"/>
</dbReference>
<keyword evidence="3" id="KW-0238">DNA-binding</keyword>
<dbReference type="CDD" id="cd14752">
    <property type="entry name" value="GH31_N"/>
    <property type="match status" value="1"/>
</dbReference>
<evidence type="ECO:0000313" key="8">
    <source>
        <dbReference type="Proteomes" id="UP001519287"/>
    </source>
</evidence>
<dbReference type="Pfam" id="PF01055">
    <property type="entry name" value="Glyco_hydro_31_2nd"/>
    <property type="match status" value="2"/>
</dbReference>
<dbReference type="Gene3D" id="1.10.10.60">
    <property type="entry name" value="Homeodomain-like"/>
    <property type="match status" value="2"/>
</dbReference>
<dbReference type="SUPFAM" id="SSF51011">
    <property type="entry name" value="Glycosyl hydrolase domain"/>
    <property type="match status" value="1"/>
</dbReference>
<dbReference type="InterPro" id="IPR018060">
    <property type="entry name" value="HTH_AraC"/>
</dbReference>
<dbReference type="Pfam" id="PF12833">
    <property type="entry name" value="HTH_18"/>
    <property type="match status" value="1"/>
</dbReference>
<dbReference type="EMBL" id="JAGGLB010000012">
    <property type="protein sequence ID" value="MBP1992061.1"/>
    <property type="molecule type" value="Genomic_DNA"/>
</dbReference>
<evidence type="ECO:0000259" key="6">
    <source>
        <dbReference type="PROSITE" id="PS01124"/>
    </source>
</evidence>
<dbReference type="PANTHER" id="PTHR43863:SF2">
    <property type="entry name" value="MALTASE-GLUCOAMYLASE"/>
    <property type="match status" value="1"/>
</dbReference>
<dbReference type="InterPro" id="IPR018062">
    <property type="entry name" value="HTH_AraC-typ_CS"/>
</dbReference>
<dbReference type="InterPro" id="IPR048395">
    <property type="entry name" value="Glyco_hydro_31_C"/>
</dbReference>
<evidence type="ECO:0000256" key="5">
    <source>
        <dbReference type="RuleBase" id="RU361185"/>
    </source>
</evidence>
<evidence type="ECO:0000256" key="2">
    <source>
        <dbReference type="ARBA" id="ARBA00023015"/>
    </source>
</evidence>
<dbReference type="InterPro" id="IPR033403">
    <property type="entry name" value="DUF5110"/>
</dbReference>
<dbReference type="PANTHER" id="PTHR43863">
    <property type="entry name" value="HYDROLASE, PUTATIVE (AFU_ORTHOLOGUE AFUA_1G03140)-RELATED"/>
    <property type="match status" value="1"/>
</dbReference>
<dbReference type="RefSeq" id="WP_209972782.1">
    <property type="nucleotide sequence ID" value="NZ_JAGGLB010000012.1"/>
</dbReference>
<name>A0ABS4IWT6_9BACL</name>
<keyword evidence="2" id="KW-0805">Transcription regulation</keyword>
<dbReference type="Pfam" id="PF13802">
    <property type="entry name" value="Gal_mutarotas_2"/>
    <property type="match status" value="1"/>
</dbReference>
<dbReference type="SUPFAM" id="SSF51445">
    <property type="entry name" value="(Trans)glycosidases"/>
    <property type="match status" value="1"/>
</dbReference>
<gene>
    <name evidence="7" type="ORF">J2Z66_003669</name>
</gene>
<dbReference type="Gene3D" id="3.20.20.80">
    <property type="entry name" value="Glycosidases"/>
    <property type="match status" value="2"/>
</dbReference>
<dbReference type="InterPro" id="IPR051816">
    <property type="entry name" value="Glycosyl_Hydrolase_31"/>
</dbReference>
<accession>A0ABS4IWT6</accession>
<dbReference type="Gene3D" id="2.60.40.1180">
    <property type="entry name" value="Golgi alpha-mannosidase II"/>
    <property type="match status" value="2"/>
</dbReference>
<dbReference type="InterPro" id="IPR000322">
    <property type="entry name" value="Glyco_hydro_31_TIM"/>
</dbReference>
<dbReference type="InterPro" id="IPR009057">
    <property type="entry name" value="Homeodomain-like_sf"/>
</dbReference>
<evidence type="ECO:0000256" key="4">
    <source>
        <dbReference type="ARBA" id="ARBA00023163"/>
    </source>
</evidence>
<dbReference type="InterPro" id="IPR013780">
    <property type="entry name" value="Glyco_hydro_b"/>
</dbReference>
<protein>
    <submittedName>
        <fullName evidence="7">Alpha-glucosidase (Family GH31 glycosyl hydrolase)/AraC-like DNA-binding protein</fullName>
    </submittedName>
</protein>
<dbReference type="InterPro" id="IPR017853">
    <property type="entry name" value="GH"/>
</dbReference>
<keyword evidence="8" id="KW-1185">Reference proteome</keyword>
<dbReference type="Gene3D" id="2.60.40.1760">
    <property type="entry name" value="glycosyl hydrolase (family 31)"/>
    <property type="match status" value="1"/>
</dbReference>
<dbReference type="Proteomes" id="UP001519287">
    <property type="component" value="Unassembled WGS sequence"/>
</dbReference>
<organism evidence="7 8">
    <name type="scientific">Paenibacillus eucommiae</name>
    <dbReference type="NCBI Taxonomy" id="1355755"/>
    <lineage>
        <taxon>Bacteria</taxon>
        <taxon>Bacillati</taxon>
        <taxon>Bacillota</taxon>
        <taxon>Bacilli</taxon>
        <taxon>Bacillales</taxon>
        <taxon>Paenibacillaceae</taxon>
        <taxon>Paenibacillus</taxon>
    </lineage>
</organism>
<comment type="similarity">
    <text evidence="1 5">Belongs to the glycosyl hydrolase 31 family.</text>
</comment>
<reference evidence="7 8" key="1">
    <citation type="submission" date="2021-03" db="EMBL/GenBank/DDBJ databases">
        <title>Genomic Encyclopedia of Type Strains, Phase IV (KMG-IV): sequencing the most valuable type-strain genomes for metagenomic binning, comparative biology and taxonomic classification.</title>
        <authorList>
            <person name="Goeker M."/>
        </authorList>
    </citation>
    <scope>NUCLEOTIDE SEQUENCE [LARGE SCALE GENOMIC DNA]</scope>
    <source>
        <strain evidence="7 8">DSM 26048</strain>
    </source>
</reference>
<proteinExistence type="inferred from homology"/>
<evidence type="ECO:0000313" key="7">
    <source>
        <dbReference type="EMBL" id="MBP1992061.1"/>
    </source>
</evidence>
<feature type="domain" description="HTH araC/xylS-type" evidence="6">
    <location>
        <begin position="865"/>
        <end position="962"/>
    </location>
</feature>
<dbReference type="InterPro" id="IPR025887">
    <property type="entry name" value="Glyco_hydro_31_N_dom"/>
</dbReference>
<keyword evidence="5" id="KW-0326">Glycosidase</keyword>
<dbReference type="PROSITE" id="PS00041">
    <property type="entry name" value="HTH_ARAC_FAMILY_1"/>
    <property type="match status" value="1"/>
</dbReference>
<comment type="caution">
    <text evidence="7">The sequence shown here is derived from an EMBL/GenBank/DDBJ whole genome shotgun (WGS) entry which is preliminary data.</text>
</comment>
<dbReference type="PROSITE" id="PS01124">
    <property type="entry name" value="HTH_ARAC_FAMILY_2"/>
    <property type="match status" value="1"/>
</dbReference>
<dbReference type="SMART" id="SM00342">
    <property type="entry name" value="HTH_ARAC"/>
    <property type="match status" value="1"/>
</dbReference>
<evidence type="ECO:0000256" key="1">
    <source>
        <dbReference type="ARBA" id="ARBA00007806"/>
    </source>
</evidence>
<evidence type="ECO:0000256" key="3">
    <source>
        <dbReference type="ARBA" id="ARBA00023125"/>
    </source>
</evidence>
<sequence length="963" mass="108771">MNGTSRSGDAALQFELSNGRWMRIYPVAPHTFRIRMNSSGQFTEPALIRSGIVCHPDALCEFAADRSAHMVYIQAGQAGLAIDTRDGQFRFIKPGGQELLGTLAAPKCDVPAGFSITFMLHDEEVLYGIGDSMEGRLQKRGQKADMWCNRTYPYIPVPFVMSSRNWGLMLVTTHRHEFDLGCTDKDVFSLTSPEGELDLYLFAGSSFSELLDRYTNISGKPKLLPIWAYGLSFIGNENTNARDIIHDALKFREADIPCDLMVLNNGWSQTGDDGSANHKWHPDRFPMPARSSYRPMSFIDTLTIHGFKLSLRSFYDYDFASSEERPQALIADGANSFQILESDDWEAHQQPPLILGVEEQEQHNLYPVLLVKKIHDVFLHQTGLRPFIVHTKVGYTGIQQFAATPSGQYGRIDEALVAVLGYGLIGHSHTTINMDLSTREGIHIGFLQTWAQVNNWSDLWHPYLLEDSMRKLFQKYAKLRYRLMPYLYAAAHAAARTGLPVVRAMLLMYPNDPNCRELQHQYMLGEFLLVAAFSKPVYLPAGIWIDYWTGERYNGLQTLNYTIPDGTGGPLFIRAGAIIPYWPDMDYIGHKKVECLTLHVYPHQYSEFVLYEDDGETLQYTEEQIAVTHIRCEADGERTRVDIARRIGTYNGMPAHRSYDLVIHTESKPLSISINGKPLLEQKHPSRTNSASSGWRYTRRAGTIQLHAEETTRKDSLQIEIVYPASASRKTKNRTEMLESFHAADQEAVNSTLHPLTVLHTALNNGDPEVMKAALDDWWTRLLIKAAVPRKWRLHLLNAALLAIRHAERHGGIAEDVFGQDLDTLFMLQNVTTPNQGLDLLQRLFVQSIQQACEPVMPSLHPAVRETIAIVKRDIAKKLSLYEIAAQIGSHPSHLSRLFLKEAGLSFTDFTLKERMERAKEMLEAGLKVHEAAAATGFTDVPYFSRTFSKYWGVPPVTFKGSS</sequence>
<keyword evidence="5" id="KW-0378">Hydrolase</keyword>
<dbReference type="InterPro" id="IPR011013">
    <property type="entry name" value="Gal_mutarotase_sf_dom"/>
</dbReference>
<dbReference type="SUPFAM" id="SSF46689">
    <property type="entry name" value="Homeodomain-like"/>
    <property type="match status" value="1"/>
</dbReference>